<proteinExistence type="predicted"/>
<dbReference type="InterPro" id="IPR012854">
    <property type="entry name" value="Cu_amine_oxidase-like_N"/>
</dbReference>
<protein>
    <recommendedName>
        <fullName evidence="1">Copper amine oxidase-like N-terminal domain-containing protein</fullName>
    </recommendedName>
</protein>
<organism evidence="2 3">
    <name type="scientific">Congzhengia minquanensis</name>
    <dbReference type="NCBI Taxonomy" id="2763657"/>
    <lineage>
        <taxon>Bacteria</taxon>
        <taxon>Bacillati</taxon>
        <taxon>Bacillota</taxon>
        <taxon>Clostridia</taxon>
        <taxon>Eubacteriales</taxon>
        <taxon>Oscillospiraceae</taxon>
        <taxon>Congzhengia</taxon>
    </lineage>
</organism>
<evidence type="ECO:0000259" key="1">
    <source>
        <dbReference type="Pfam" id="PF07833"/>
    </source>
</evidence>
<dbReference type="EMBL" id="JACRSU010000016">
    <property type="protein sequence ID" value="MBC8541925.1"/>
    <property type="molecule type" value="Genomic_DNA"/>
</dbReference>
<dbReference type="InterPro" id="IPR036582">
    <property type="entry name" value="Mao_N_sf"/>
</dbReference>
<reference evidence="2" key="1">
    <citation type="submission" date="2020-08" db="EMBL/GenBank/DDBJ databases">
        <title>Genome public.</title>
        <authorList>
            <person name="Liu C."/>
            <person name="Sun Q."/>
        </authorList>
    </citation>
    <scope>NUCLEOTIDE SEQUENCE</scope>
    <source>
        <strain evidence="2">H8</strain>
    </source>
</reference>
<comment type="caution">
    <text evidence="2">The sequence shown here is derived from an EMBL/GenBank/DDBJ whole genome shotgun (WGS) entry which is preliminary data.</text>
</comment>
<dbReference type="SUPFAM" id="SSF55383">
    <property type="entry name" value="Copper amine oxidase, domain N"/>
    <property type="match status" value="1"/>
</dbReference>
<keyword evidence="3" id="KW-1185">Reference proteome</keyword>
<dbReference type="RefSeq" id="WP_249313900.1">
    <property type="nucleotide sequence ID" value="NZ_JACRSU010000016.1"/>
</dbReference>
<evidence type="ECO:0000313" key="3">
    <source>
        <dbReference type="Proteomes" id="UP000611762"/>
    </source>
</evidence>
<gene>
    <name evidence="2" type="ORF">H8698_13210</name>
</gene>
<dbReference type="Proteomes" id="UP000611762">
    <property type="component" value="Unassembled WGS sequence"/>
</dbReference>
<dbReference type="AlphaFoldDB" id="A0A926I074"/>
<name>A0A926I074_9FIRM</name>
<sequence>MIKKIVISLLLVFINIATIITVSYALSKKQYIANEVNFRVIVNGEEKKFQLPVVTIDDSTYLPVREFCGTIGYSVDWHEESEVVSMYSKKNLIFTDNISEGHEGTLDNGRKYIFYGTDAKDYSLNDYVENKHVQYKYTYNKRITSTTIKEIAEEIQLFFQYESNYAEIPLIVSYDSESNSLIFYNDFTTSHLGGTSILVMNCSDGFLSMYSNGVR</sequence>
<evidence type="ECO:0000313" key="2">
    <source>
        <dbReference type="EMBL" id="MBC8541925.1"/>
    </source>
</evidence>
<accession>A0A926I074</accession>
<dbReference type="Pfam" id="PF07833">
    <property type="entry name" value="Cu_amine_oxidN1"/>
    <property type="match status" value="1"/>
</dbReference>
<feature type="domain" description="Copper amine oxidase-like N-terminal" evidence="1">
    <location>
        <begin position="42"/>
        <end position="94"/>
    </location>
</feature>